<dbReference type="InterPro" id="IPR009057">
    <property type="entry name" value="Homeodomain-like_sf"/>
</dbReference>
<protein>
    <submittedName>
        <fullName evidence="5">AraC-type DNA-binding protein</fullName>
    </submittedName>
</protein>
<dbReference type="InterPro" id="IPR037923">
    <property type="entry name" value="HTH-like"/>
</dbReference>
<evidence type="ECO:0000256" key="1">
    <source>
        <dbReference type="ARBA" id="ARBA00023015"/>
    </source>
</evidence>
<accession>A0A1W1XXJ4</accession>
<proteinExistence type="predicted"/>
<organism evidence="5 6">
    <name type="scientific">Andreprevotia lacus DSM 23236</name>
    <dbReference type="NCBI Taxonomy" id="1121001"/>
    <lineage>
        <taxon>Bacteria</taxon>
        <taxon>Pseudomonadati</taxon>
        <taxon>Pseudomonadota</taxon>
        <taxon>Betaproteobacteria</taxon>
        <taxon>Neisseriales</taxon>
        <taxon>Chitinibacteraceae</taxon>
        <taxon>Andreprevotia</taxon>
    </lineage>
</organism>
<dbReference type="STRING" id="1121001.SAMN02745857_03168"/>
<dbReference type="InterPro" id="IPR050204">
    <property type="entry name" value="AraC_XylS_family_regulators"/>
</dbReference>
<keyword evidence="2 5" id="KW-0238">DNA-binding</keyword>
<dbReference type="RefSeq" id="WP_139798903.1">
    <property type="nucleotide sequence ID" value="NZ_FWXD01000021.1"/>
</dbReference>
<dbReference type="SMART" id="SM00342">
    <property type="entry name" value="HTH_ARAC"/>
    <property type="match status" value="1"/>
</dbReference>
<keyword evidence="3" id="KW-0804">Transcription</keyword>
<dbReference type="Proteomes" id="UP000192761">
    <property type="component" value="Unassembled WGS sequence"/>
</dbReference>
<evidence type="ECO:0000313" key="6">
    <source>
        <dbReference type="Proteomes" id="UP000192761"/>
    </source>
</evidence>
<name>A0A1W1XXJ4_9NEIS</name>
<evidence type="ECO:0000256" key="2">
    <source>
        <dbReference type="ARBA" id="ARBA00023125"/>
    </source>
</evidence>
<dbReference type="PANTHER" id="PTHR46796">
    <property type="entry name" value="HTH-TYPE TRANSCRIPTIONAL ACTIVATOR RHAS-RELATED"/>
    <property type="match status" value="1"/>
</dbReference>
<gene>
    <name evidence="5" type="ORF">SAMN02745857_03168</name>
</gene>
<dbReference type="SUPFAM" id="SSF46689">
    <property type="entry name" value="Homeodomain-like"/>
    <property type="match status" value="2"/>
</dbReference>
<dbReference type="SUPFAM" id="SSF51215">
    <property type="entry name" value="Regulatory protein AraC"/>
    <property type="match status" value="1"/>
</dbReference>
<dbReference type="AlphaFoldDB" id="A0A1W1XXJ4"/>
<dbReference type="OrthoDB" id="7027806at2"/>
<dbReference type="InterPro" id="IPR018060">
    <property type="entry name" value="HTH_AraC"/>
</dbReference>
<sequence>MSTIYQELFDVSPANRQPSIGSRIFHHPHLRALSDHDVLLAGVSYVHAPLHVERIGAPFHVVLVCVEGEGQVIDAGAYHPLAAGQMAVLPAYGHSGFRDIGQYWRMAWFLLNDAPCWAALQGNQASIRAVTAADNLFHATALTCLEAQQQHEAFTGAAMLLMVDLLKRMLASTAAGDEITRALLALFAAVKRDPAQPWRVDELAARYGLSRAHFQRLCLRYLGVAPQQMIINQRMARARELLLAGFGNVGEVAEAVGYEEIASFSRRFSRHFGTGPGDVLRELALAPREIGTTAAAHRRRRQ</sequence>
<reference evidence="5 6" key="1">
    <citation type="submission" date="2017-04" db="EMBL/GenBank/DDBJ databases">
        <authorList>
            <person name="Afonso C.L."/>
            <person name="Miller P.J."/>
            <person name="Scott M.A."/>
            <person name="Spackman E."/>
            <person name="Goraichik I."/>
            <person name="Dimitrov K.M."/>
            <person name="Suarez D.L."/>
            <person name="Swayne D.E."/>
        </authorList>
    </citation>
    <scope>NUCLEOTIDE SEQUENCE [LARGE SCALE GENOMIC DNA]</scope>
    <source>
        <strain evidence="5 6">DSM 23236</strain>
    </source>
</reference>
<evidence type="ECO:0000256" key="3">
    <source>
        <dbReference type="ARBA" id="ARBA00023163"/>
    </source>
</evidence>
<keyword evidence="1" id="KW-0805">Transcription regulation</keyword>
<evidence type="ECO:0000313" key="5">
    <source>
        <dbReference type="EMBL" id="SMC28228.1"/>
    </source>
</evidence>
<dbReference type="GO" id="GO:0043565">
    <property type="term" value="F:sequence-specific DNA binding"/>
    <property type="evidence" value="ECO:0007669"/>
    <property type="project" value="InterPro"/>
</dbReference>
<feature type="domain" description="HTH araC/xylS-type" evidence="4">
    <location>
        <begin position="184"/>
        <end position="282"/>
    </location>
</feature>
<evidence type="ECO:0000259" key="4">
    <source>
        <dbReference type="PROSITE" id="PS01124"/>
    </source>
</evidence>
<dbReference type="EMBL" id="FWXD01000021">
    <property type="protein sequence ID" value="SMC28228.1"/>
    <property type="molecule type" value="Genomic_DNA"/>
</dbReference>
<dbReference type="Gene3D" id="1.10.10.60">
    <property type="entry name" value="Homeodomain-like"/>
    <property type="match status" value="2"/>
</dbReference>
<keyword evidence="6" id="KW-1185">Reference proteome</keyword>
<dbReference type="Pfam" id="PF12833">
    <property type="entry name" value="HTH_18"/>
    <property type="match status" value="1"/>
</dbReference>
<dbReference type="PROSITE" id="PS01124">
    <property type="entry name" value="HTH_ARAC_FAMILY_2"/>
    <property type="match status" value="1"/>
</dbReference>
<dbReference type="GO" id="GO:0003700">
    <property type="term" value="F:DNA-binding transcription factor activity"/>
    <property type="evidence" value="ECO:0007669"/>
    <property type="project" value="InterPro"/>
</dbReference>